<dbReference type="AlphaFoldDB" id="W8RP60"/>
<reference evidence="3 4" key="1">
    <citation type="submission" date="2013-03" db="EMBL/GenBank/DDBJ databases">
        <authorList>
            <person name="Fiebig A."/>
            <person name="Goeker M."/>
            <person name="Klenk H.-P.P."/>
        </authorList>
    </citation>
    <scope>NUCLEOTIDE SEQUENCE [LARGE SCALE GENOMIC DNA]</scope>
    <source>
        <strain evidence="4">DSM 19469</strain>
    </source>
</reference>
<evidence type="ECO:0000256" key="1">
    <source>
        <dbReference type="SAM" id="SignalP"/>
    </source>
</evidence>
<feature type="chain" id="PRO_5004915100" evidence="1">
    <location>
        <begin position="25"/>
        <end position="116"/>
    </location>
</feature>
<dbReference type="HOGENOM" id="CLU_2258756_0_0_5"/>
<evidence type="ECO:0000259" key="2">
    <source>
        <dbReference type="Pfam" id="PF08239"/>
    </source>
</evidence>
<feature type="domain" description="SH3b" evidence="2">
    <location>
        <begin position="48"/>
        <end position="110"/>
    </location>
</feature>
<dbReference type="KEGG" id="red:roselon_00467"/>
<dbReference type="RefSeq" id="WP_025310812.1">
    <property type="nucleotide sequence ID" value="NZ_CP004372.1"/>
</dbReference>
<evidence type="ECO:0000313" key="3">
    <source>
        <dbReference type="EMBL" id="AHM02909.1"/>
    </source>
</evidence>
<dbReference type="PATRIC" id="fig|1294273.3.peg.458"/>
<accession>W8RP60</accession>
<dbReference type="Proteomes" id="UP000019593">
    <property type="component" value="Chromosome"/>
</dbReference>
<feature type="signal peptide" evidence="1">
    <location>
        <begin position="1"/>
        <end position="24"/>
    </location>
</feature>
<dbReference type="InterPro" id="IPR003646">
    <property type="entry name" value="SH3-like_bac-type"/>
</dbReference>
<sequence length="116" mass="12195">MTLRKIAALALAAAALVAPQAALAGDCTGYVTGIRPVSSYNHAAGNGFLAVRSGPGTGYQQIGELYLGDEISVWARSGNWYQVQCMTGRCQTPLWGQANPNGWVYGRYLSIGGVCP</sequence>
<gene>
    <name evidence="3" type="ORF">roselon_00467</name>
</gene>
<dbReference type="EMBL" id="CP004372">
    <property type="protein sequence ID" value="AHM02909.1"/>
    <property type="molecule type" value="Genomic_DNA"/>
</dbReference>
<organism evidence="3 4">
    <name type="scientific">Roseicyclus elongatus DSM 19469</name>
    <dbReference type="NCBI Taxonomy" id="1294273"/>
    <lineage>
        <taxon>Bacteria</taxon>
        <taxon>Pseudomonadati</taxon>
        <taxon>Pseudomonadota</taxon>
        <taxon>Alphaproteobacteria</taxon>
        <taxon>Rhodobacterales</taxon>
        <taxon>Roseobacteraceae</taxon>
        <taxon>Roseicyclus</taxon>
    </lineage>
</organism>
<dbReference type="OrthoDB" id="9816009at2"/>
<dbReference type="eggNOG" id="COG3103">
    <property type="taxonomic scope" value="Bacteria"/>
</dbReference>
<protein>
    <submittedName>
        <fullName evidence="3">N-acetylmuramoyl-L-alanine amidase, family 3</fullName>
    </submittedName>
</protein>
<keyword evidence="1" id="KW-0732">Signal</keyword>
<keyword evidence="4" id="KW-1185">Reference proteome</keyword>
<name>W8RP60_9RHOB</name>
<evidence type="ECO:0000313" key="4">
    <source>
        <dbReference type="Proteomes" id="UP000019593"/>
    </source>
</evidence>
<dbReference type="Gene3D" id="2.30.30.40">
    <property type="entry name" value="SH3 Domains"/>
    <property type="match status" value="1"/>
</dbReference>
<proteinExistence type="predicted"/>
<dbReference type="Pfam" id="PF08239">
    <property type="entry name" value="SH3_3"/>
    <property type="match status" value="1"/>
</dbReference>